<dbReference type="SUPFAM" id="SSF54928">
    <property type="entry name" value="RNA-binding domain, RBD"/>
    <property type="match status" value="2"/>
</dbReference>
<dbReference type="Pfam" id="PF00076">
    <property type="entry name" value="RRM_1"/>
    <property type="match status" value="2"/>
</dbReference>
<evidence type="ECO:0000256" key="3">
    <source>
        <dbReference type="SAM" id="MobiDB-lite"/>
    </source>
</evidence>
<accession>A0AA87ZHX2</accession>
<keyword evidence="6" id="KW-1185">Reference proteome</keyword>
<gene>
    <name evidence="5" type="ORF">TIFTF001_004240</name>
</gene>
<protein>
    <recommendedName>
        <fullName evidence="4">RRM domain-containing protein</fullName>
    </recommendedName>
</protein>
<name>A0AA87ZHX2_FICCA</name>
<evidence type="ECO:0000256" key="1">
    <source>
        <dbReference type="ARBA" id="ARBA00022884"/>
    </source>
</evidence>
<proteinExistence type="predicted"/>
<organism evidence="5 6">
    <name type="scientific">Ficus carica</name>
    <name type="common">Common fig</name>
    <dbReference type="NCBI Taxonomy" id="3494"/>
    <lineage>
        <taxon>Eukaryota</taxon>
        <taxon>Viridiplantae</taxon>
        <taxon>Streptophyta</taxon>
        <taxon>Embryophyta</taxon>
        <taxon>Tracheophyta</taxon>
        <taxon>Spermatophyta</taxon>
        <taxon>Magnoliopsida</taxon>
        <taxon>eudicotyledons</taxon>
        <taxon>Gunneridae</taxon>
        <taxon>Pentapetalae</taxon>
        <taxon>rosids</taxon>
        <taxon>fabids</taxon>
        <taxon>Rosales</taxon>
        <taxon>Moraceae</taxon>
        <taxon>Ficeae</taxon>
        <taxon>Ficus</taxon>
    </lineage>
</organism>
<evidence type="ECO:0000313" key="5">
    <source>
        <dbReference type="EMBL" id="GMN33574.1"/>
    </source>
</evidence>
<evidence type="ECO:0000256" key="2">
    <source>
        <dbReference type="PROSITE-ProRule" id="PRU00176"/>
    </source>
</evidence>
<evidence type="ECO:0000313" key="6">
    <source>
        <dbReference type="Proteomes" id="UP001187192"/>
    </source>
</evidence>
<dbReference type="InterPro" id="IPR012677">
    <property type="entry name" value="Nucleotide-bd_a/b_plait_sf"/>
</dbReference>
<evidence type="ECO:0000259" key="4">
    <source>
        <dbReference type="PROSITE" id="PS50102"/>
    </source>
</evidence>
<dbReference type="GO" id="GO:0003723">
    <property type="term" value="F:RNA binding"/>
    <property type="evidence" value="ECO:0007669"/>
    <property type="project" value="UniProtKB-UniRule"/>
</dbReference>
<sequence>MATTEKPKKRRLIKKSDQTKPPNIKPKKSKTTPSSKSPEELEQQDHHHRQDGIDDSDSESVSGSGSDSDSDSDSEKLSLLLEPYSKDQLIELICDAATKDSSLLHRIRDLADRDVCHRKIFVHGLSWDTSKEALVSAFEQFGKVEECNLVLDKNTGKAKGYGFVLFKTRRAAIKALKNPQKKIMNRMASCQLASLGPASSSSAAAAPTPSSAQDLPASRKIYVSNVPADTDVERFRAFFAKFGEIEAGPIGFDVQTGKSRGFALFVYRNQEGFKKALQEPYKLFEGHQLHCQKAAEGKNRNQAQAVAAANPSQAPPQPQVQPHQPPMMATPQNLGFYNPMMYGGFIPGAVNPMALNPGVIPASQFGSLAGGNSSVLGTYATNANAPLQPQVYPNVSQFGQSAASASRPQGAGGAVAGYPSSYTWYDKFLFGFFCFYFSRFS</sequence>
<dbReference type="Gene3D" id="3.30.70.330">
    <property type="match status" value="2"/>
</dbReference>
<feature type="compositionally biased region" description="Pro residues" evidence="3">
    <location>
        <begin position="313"/>
        <end position="325"/>
    </location>
</feature>
<keyword evidence="1 2" id="KW-0694">RNA-binding</keyword>
<comment type="caution">
    <text evidence="5">The sequence shown here is derived from an EMBL/GenBank/DDBJ whole genome shotgun (WGS) entry which is preliminary data.</text>
</comment>
<dbReference type="InterPro" id="IPR035979">
    <property type="entry name" value="RBD_domain_sf"/>
</dbReference>
<dbReference type="PANTHER" id="PTHR48024:SF9">
    <property type="entry name" value="UBP1-ASSOCIATED PROTEINS 1A-RELATED"/>
    <property type="match status" value="1"/>
</dbReference>
<dbReference type="InterPro" id="IPR000504">
    <property type="entry name" value="RRM_dom"/>
</dbReference>
<feature type="domain" description="RRM" evidence="4">
    <location>
        <begin position="118"/>
        <end position="185"/>
    </location>
</feature>
<dbReference type="EMBL" id="BTGU01000004">
    <property type="protein sequence ID" value="GMN33574.1"/>
    <property type="molecule type" value="Genomic_DNA"/>
</dbReference>
<dbReference type="SMART" id="SM00360">
    <property type="entry name" value="RRM"/>
    <property type="match status" value="2"/>
</dbReference>
<dbReference type="PROSITE" id="PS50102">
    <property type="entry name" value="RRM"/>
    <property type="match status" value="2"/>
</dbReference>
<dbReference type="InterPro" id="IPR050886">
    <property type="entry name" value="RNA-binding_reg"/>
</dbReference>
<feature type="domain" description="RRM" evidence="4">
    <location>
        <begin position="219"/>
        <end position="296"/>
    </location>
</feature>
<feature type="region of interest" description="Disordered" evidence="3">
    <location>
        <begin position="295"/>
        <end position="327"/>
    </location>
</feature>
<reference evidence="5" key="1">
    <citation type="submission" date="2023-07" db="EMBL/GenBank/DDBJ databases">
        <title>draft genome sequence of fig (Ficus carica).</title>
        <authorList>
            <person name="Takahashi T."/>
            <person name="Nishimura K."/>
        </authorList>
    </citation>
    <scope>NUCLEOTIDE SEQUENCE</scope>
</reference>
<feature type="compositionally biased region" description="Basic and acidic residues" evidence="3">
    <location>
        <begin position="37"/>
        <end position="52"/>
    </location>
</feature>
<feature type="region of interest" description="Disordered" evidence="3">
    <location>
        <begin position="1"/>
        <end position="75"/>
    </location>
</feature>
<dbReference type="AlphaFoldDB" id="A0AA87ZHX2"/>
<feature type="compositionally biased region" description="Low complexity" evidence="3">
    <location>
        <begin position="301"/>
        <end position="312"/>
    </location>
</feature>
<dbReference type="GO" id="GO:0005634">
    <property type="term" value="C:nucleus"/>
    <property type="evidence" value="ECO:0007669"/>
    <property type="project" value="TreeGrafter"/>
</dbReference>
<dbReference type="Proteomes" id="UP001187192">
    <property type="component" value="Unassembled WGS sequence"/>
</dbReference>
<dbReference type="PANTHER" id="PTHR48024">
    <property type="entry name" value="GEO13361P1-RELATED"/>
    <property type="match status" value="1"/>
</dbReference>